<keyword evidence="3" id="KW-1003">Cell membrane</keyword>
<feature type="domain" description="NADH:quinone oxidoreductase/Mrp antiporter transmembrane" evidence="9">
    <location>
        <begin position="539"/>
        <end position="835"/>
    </location>
</feature>
<comment type="subcellular location">
    <subcellularLocation>
        <location evidence="1">Cell membrane</location>
        <topology evidence="1">Multi-pass membrane protein</topology>
    </subcellularLocation>
    <subcellularLocation>
        <location evidence="7">Membrane</location>
        <topology evidence="7">Multi-pass membrane protein</topology>
    </subcellularLocation>
</comment>
<reference evidence="10 11" key="1">
    <citation type="journal article" date="2020" name="Arch. Microbiol.">
        <title>The genome sequence of the giant phototrophic gammaproteobacterium Thiospirillum jenense gives insight into its physiological properties and phylogenetic relationships.</title>
        <authorList>
            <person name="Imhoff J.F."/>
            <person name="Meyer T.E."/>
            <person name="Kyndt J.A."/>
        </authorList>
    </citation>
    <scope>NUCLEOTIDE SEQUENCE [LARGE SCALE GENOMIC DNA]</scope>
    <source>
        <strain evidence="10 11">DSM 216</strain>
    </source>
</reference>
<feature type="transmembrane region" description="Helical" evidence="8">
    <location>
        <begin position="248"/>
        <end position="270"/>
    </location>
</feature>
<name>A0A839HF12_9GAMM</name>
<dbReference type="InterPro" id="IPR001750">
    <property type="entry name" value="ND/Mrp_TM"/>
</dbReference>
<feature type="transmembrane region" description="Helical" evidence="8">
    <location>
        <begin position="290"/>
        <end position="312"/>
    </location>
</feature>
<feature type="transmembrane region" description="Helical" evidence="8">
    <location>
        <begin position="127"/>
        <end position="155"/>
    </location>
</feature>
<feature type="transmembrane region" description="Helical" evidence="8">
    <location>
        <begin position="358"/>
        <end position="380"/>
    </location>
</feature>
<feature type="transmembrane region" description="Helical" evidence="8">
    <location>
        <begin position="434"/>
        <end position="453"/>
    </location>
</feature>
<keyword evidence="5 8" id="KW-1133">Transmembrane helix</keyword>
<evidence type="ECO:0000313" key="10">
    <source>
        <dbReference type="EMBL" id="MBB1125012.1"/>
    </source>
</evidence>
<dbReference type="GO" id="GO:0008137">
    <property type="term" value="F:NADH dehydrogenase (ubiquinone) activity"/>
    <property type="evidence" value="ECO:0007669"/>
    <property type="project" value="InterPro"/>
</dbReference>
<evidence type="ECO:0000256" key="7">
    <source>
        <dbReference type="RuleBase" id="RU000320"/>
    </source>
</evidence>
<evidence type="ECO:0000256" key="8">
    <source>
        <dbReference type="SAM" id="Phobius"/>
    </source>
</evidence>
<feature type="transmembrane region" description="Helical" evidence="8">
    <location>
        <begin position="75"/>
        <end position="92"/>
    </location>
</feature>
<dbReference type="AlphaFoldDB" id="A0A839HF12"/>
<evidence type="ECO:0000256" key="6">
    <source>
        <dbReference type="ARBA" id="ARBA00023136"/>
    </source>
</evidence>
<dbReference type="EMBL" id="JABVCQ010000003">
    <property type="protein sequence ID" value="MBB1125012.1"/>
    <property type="molecule type" value="Genomic_DNA"/>
</dbReference>
<dbReference type="GO" id="GO:0042773">
    <property type="term" value="P:ATP synthesis coupled electron transport"/>
    <property type="evidence" value="ECO:0007669"/>
    <property type="project" value="InterPro"/>
</dbReference>
<dbReference type="PANTHER" id="PTHR42703:SF1">
    <property type="entry name" value="NA(+)_H(+) ANTIPORTER SUBUNIT D1"/>
    <property type="match status" value="1"/>
</dbReference>
<accession>A0A839HF12</accession>
<protein>
    <recommendedName>
        <fullName evidence="9">NADH:quinone oxidoreductase/Mrp antiporter transmembrane domain-containing protein</fullName>
    </recommendedName>
</protein>
<evidence type="ECO:0000313" key="11">
    <source>
        <dbReference type="Proteomes" id="UP000548632"/>
    </source>
</evidence>
<dbReference type="GO" id="GO:0005886">
    <property type="term" value="C:plasma membrane"/>
    <property type="evidence" value="ECO:0007669"/>
    <property type="project" value="UniProtKB-SubCell"/>
</dbReference>
<feature type="transmembrane region" description="Helical" evidence="8">
    <location>
        <begin position="161"/>
        <end position="180"/>
    </location>
</feature>
<dbReference type="InterPro" id="IPR050586">
    <property type="entry name" value="CPA3_Na-H_Antiporter_D"/>
</dbReference>
<feature type="transmembrane region" description="Helical" evidence="8">
    <location>
        <begin position="47"/>
        <end position="63"/>
    </location>
</feature>
<feature type="transmembrane region" description="Helical" evidence="8">
    <location>
        <begin position="410"/>
        <end position="427"/>
    </location>
</feature>
<dbReference type="InterPro" id="IPR003918">
    <property type="entry name" value="NADH_UbQ_OxRdtase"/>
</dbReference>
<dbReference type="PANTHER" id="PTHR42703">
    <property type="entry name" value="NADH DEHYDROGENASE"/>
    <property type="match status" value="1"/>
</dbReference>
<feature type="transmembrane region" description="Helical" evidence="8">
    <location>
        <begin position="749"/>
        <end position="768"/>
    </location>
</feature>
<evidence type="ECO:0000256" key="4">
    <source>
        <dbReference type="ARBA" id="ARBA00022692"/>
    </source>
</evidence>
<keyword evidence="4 7" id="KW-0812">Transmembrane</keyword>
<feature type="transmembrane region" description="Helical" evidence="8">
    <location>
        <begin position="614"/>
        <end position="639"/>
    </location>
</feature>
<feature type="transmembrane region" description="Helical" evidence="8">
    <location>
        <begin position="187"/>
        <end position="209"/>
    </location>
</feature>
<evidence type="ECO:0000259" key="9">
    <source>
        <dbReference type="Pfam" id="PF00361"/>
    </source>
</evidence>
<keyword evidence="11" id="KW-1185">Reference proteome</keyword>
<evidence type="ECO:0000256" key="5">
    <source>
        <dbReference type="ARBA" id="ARBA00022989"/>
    </source>
</evidence>
<evidence type="ECO:0000256" key="3">
    <source>
        <dbReference type="ARBA" id="ARBA00022475"/>
    </source>
</evidence>
<proteinExistence type="inferred from homology"/>
<dbReference type="Proteomes" id="UP000548632">
    <property type="component" value="Unassembled WGS sequence"/>
</dbReference>
<feature type="transmembrane region" description="Helical" evidence="8">
    <location>
        <begin position="543"/>
        <end position="563"/>
    </location>
</feature>
<feature type="transmembrane region" description="Helical" evidence="8">
    <location>
        <begin position="215"/>
        <end position="236"/>
    </location>
</feature>
<feature type="transmembrane region" description="Helical" evidence="8">
    <location>
        <begin position="869"/>
        <end position="896"/>
    </location>
</feature>
<feature type="transmembrane region" description="Helical" evidence="8">
    <location>
        <begin position="20"/>
        <end position="41"/>
    </location>
</feature>
<comment type="caution">
    <text evidence="10">The sequence shown here is derived from an EMBL/GenBank/DDBJ whole genome shotgun (WGS) entry which is preliminary data.</text>
</comment>
<feature type="transmembrane region" description="Helical" evidence="8">
    <location>
        <begin position="717"/>
        <end position="737"/>
    </location>
</feature>
<dbReference type="RefSeq" id="WP_182582121.1">
    <property type="nucleotide sequence ID" value="NZ_JABVCQ010000003.1"/>
</dbReference>
<gene>
    <name evidence="10" type="ORF">HUK38_02050</name>
</gene>
<feature type="transmembrane region" description="Helical" evidence="8">
    <location>
        <begin position="575"/>
        <end position="594"/>
    </location>
</feature>
<feature type="transmembrane region" description="Helical" evidence="8">
    <location>
        <begin position="518"/>
        <end position="537"/>
    </location>
</feature>
<feature type="transmembrane region" description="Helical" evidence="8">
    <location>
        <begin position="485"/>
        <end position="506"/>
    </location>
</feature>
<dbReference type="Pfam" id="PF00361">
    <property type="entry name" value="Proton_antipo_M"/>
    <property type="match status" value="1"/>
</dbReference>
<feature type="transmembrane region" description="Helical" evidence="8">
    <location>
        <begin position="789"/>
        <end position="812"/>
    </location>
</feature>
<keyword evidence="6 8" id="KW-0472">Membrane</keyword>
<organism evidence="10 11">
    <name type="scientific">Thiospirillum jenense</name>
    <dbReference type="NCBI Taxonomy" id="1653858"/>
    <lineage>
        <taxon>Bacteria</taxon>
        <taxon>Pseudomonadati</taxon>
        <taxon>Pseudomonadota</taxon>
        <taxon>Gammaproteobacteria</taxon>
        <taxon>Chromatiales</taxon>
        <taxon>Chromatiaceae</taxon>
        <taxon>Thiospirillum</taxon>
    </lineage>
</organism>
<feature type="transmembrane region" description="Helical" evidence="8">
    <location>
        <begin position="651"/>
        <end position="675"/>
    </location>
</feature>
<sequence length="902" mass="100483">MTALLWRRGEDVFQPQRHAIWLLLLATVMALLLQIHTAFWLYFGTELVVLCAIMLLVTLLTAQSKKVIITQLQSWVLLISSLLMLIGLLLVIGQPDLLTISLASGANFVILGIGIKIAILSQHAWRLAAIGTLTAARISIFLGVLLPIVLLIALAQWLDDGVMPLLTLLGIPLLTTGFLLTRTYQNILQLLIVTSLIQLGLFALIIAIANTNGLALFWASHQALIIITLFGLTFHWQNTTGYRTQIKYHTPLATAVFILLLLSLLGIPPLPGFWLQLWLVFSIAHQANGVQLTMLITILIAILGIAFVWIYYVCSLFKSRKHAYLTKNKNKLTYTHHANKNDLIQLWQATQFSHWLDISFASVIATLFVLLPIGMLWYLISINGHLININTWDYLIELLTISRWQSFNPLNALLITGCLTIGLAIFVGRWRWSLKVLVFGYAMQFWFLTQTGILSRETIEAIWTVNLPIPLPINESFFTWRYDGLAWLFALLIIGTGFICAWILAADSYWQNSKTSQTIHGIVVALAVHVTAILFLIGSHNWLTFFLSWELVSWSAWFMTFNSKNITWLWSIRQLFPMLTSSLILLVAIAFWLATTGSLDLPSHYTALTNLTAVQITSLVILFGSAFTLRMGLIPWAHWQIPVHRYTDAPTVIVLTTVTARLGLFGIVIAILVPFSYEKLLSISWLFTWLNLHNLLVSSATLTIGIATLVAFRQRDVWAACAWLGIAQAGYLLLGLLTNSRVGNTGSLLHLFADALALSLLWLAVMAITRQSGATSWQQFGGLAKQMPFTAAVILISAASLIGLPSTVGFISKWFIYQALFTNGWIISGLIAILGSLATGLVLYRIIIRLWQAPIETPPLVVRELPHSLLAPLLGLATLILFAGIFPDAALHWVAIAQQRLN</sequence>
<feature type="transmembrane region" description="Helical" evidence="8">
    <location>
        <begin position="98"/>
        <end position="120"/>
    </location>
</feature>
<dbReference type="PRINTS" id="PR01437">
    <property type="entry name" value="NUOXDRDTASE4"/>
</dbReference>
<evidence type="ECO:0000256" key="2">
    <source>
        <dbReference type="ARBA" id="ARBA00005346"/>
    </source>
</evidence>
<feature type="transmembrane region" description="Helical" evidence="8">
    <location>
        <begin position="695"/>
        <end position="712"/>
    </location>
</feature>
<feature type="transmembrane region" description="Helical" evidence="8">
    <location>
        <begin position="824"/>
        <end position="848"/>
    </location>
</feature>
<comment type="similarity">
    <text evidence="2">Belongs to the CPA3 antiporters (TC 2.A.63) subunit D family.</text>
</comment>
<evidence type="ECO:0000256" key="1">
    <source>
        <dbReference type="ARBA" id="ARBA00004651"/>
    </source>
</evidence>